<name>A0AAX4KF00_9TREE</name>
<dbReference type="Gene3D" id="3.40.50.1820">
    <property type="entry name" value="alpha/beta hydrolase"/>
    <property type="match status" value="1"/>
</dbReference>
<dbReference type="AlphaFoldDB" id="A0AAX4KF00"/>
<protein>
    <recommendedName>
        <fullName evidence="5">Peptidase S9 prolyl oligopeptidase catalytic domain-containing protein</fullName>
    </recommendedName>
</protein>
<organism evidence="3 4">
    <name type="scientific">Kwoniella europaea PYCC6329</name>
    <dbReference type="NCBI Taxonomy" id="1423913"/>
    <lineage>
        <taxon>Eukaryota</taxon>
        <taxon>Fungi</taxon>
        <taxon>Dikarya</taxon>
        <taxon>Basidiomycota</taxon>
        <taxon>Agaricomycotina</taxon>
        <taxon>Tremellomycetes</taxon>
        <taxon>Tremellales</taxon>
        <taxon>Cryptococcaceae</taxon>
        <taxon>Kwoniella</taxon>
    </lineage>
</organism>
<dbReference type="RefSeq" id="XP_066082102.1">
    <property type="nucleotide sequence ID" value="XM_066226005.1"/>
</dbReference>
<evidence type="ECO:0008006" key="5">
    <source>
        <dbReference type="Google" id="ProtNLM"/>
    </source>
</evidence>
<accession>A0AAX4KF00</accession>
<dbReference type="EMBL" id="CP144089">
    <property type="protein sequence ID" value="WWD04135.1"/>
    <property type="molecule type" value="Genomic_DNA"/>
</dbReference>
<evidence type="ECO:0000259" key="2">
    <source>
        <dbReference type="Pfam" id="PF20434"/>
    </source>
</evidence>
<reference evidence="3 4" key="1">
    <citation type="submission" date="2024-01" db="EMBL/GenBank/DDBJ databases">
        <title>Comparative genomics of Cryptococcus and Kwoniella reveals pathogenesis evolution and contrasting modes of karyotype evolution via chromosome fusion or intercentromeric recombination.</title>
        <authorList>
            <person name="Coelho M.A."/>
            <person name="David-Palma M."/>
            <person name="Shea T."/>
            <person name="Bowers K."/>
            <person name="McGinley-Smith S."/>
            <person name="Mohammad A.W."/>
            <person name="Gnirke A."/>
            <person name="Yurkov A.M."/>
            <person name="Nowrousian M."/>
            <person name="Sun S."/>
            <person name="Cuomo C.A."/>
            <person name="Heitman J."/>
        </authorList>
    </citation>
    <scope>NUCLEOTIDE SEQUENCE [LARGE SCALE GENOMIC DNA]</scope>
    <source>
        <strain evidence="3 4">PYCC6329</strain>
    </source>
</reference>
<dbReference type="GO" id="GO:0008236">
    <property type="term" value="F:serine-type peptidase activity"/>
    <property type="evidence" value="ECO:0007669"/>
    <property type="project" value="InterPro"/>
</dbReference>
<feature type="domain" description="Peptidase S9 prolyl oligopeptidase catalytic" evidence="1">
    <location>
        <begin position="285"/>
        <end position="331"/>
    </location>
</feature>
<evidence type="ECO:0000259" key="1">
    <source>
        <dbReference type="Pfam" id="PF00326"/>
    </source>
</evidence>
<gene>
    <name evidence="3" type="ORF">V865_002201</name>
</gene>
<dbReference type="SUPFAM" id="SSF53474">
    <property type="entry name" value="alpha/beta-Hydrolases"/>
    <property type="match status" value="1"/>
</dbReference>
<dbReference type="Proteomes" id="UP001358614">
    <property type="component" value="Chromosome 1"/>
</dbReference>
<sequence>MTYDKFTITYDPTHNIQLDAHVPKIEVNDDNGNLKNLPAVVSFHGGGLVAGSKDDLYFPRDLADKFLSQNVIFISPNYRLLYPSTGYDILADVHVLFDYLASDTSELGQLLAQKNTRLDINRIGVIGFSGGNYPARISLMDSINPLSRPKVHWNLYGMGGDFLLDHWINVKPPDEYVPDLTFFKEKVEGILNDPKYKRETKGLSEAHLGAEGDERGRMGLFVWFINQGNILDVLLDQPGLSARLRSVPYDQRIELLNDEQIKILSIILPITQRRPTPTPTPGPTPTPTIIIHGENDRIVPIEESYKHHDDLKELGASKVKTIWVKDAGHGLFIDGQWPEFIPGVESITDQGVEFVMEELNKA</sequence>
<keyword evidence="4" id="KW-1185">Reference proteome</keyword>
<dbReference type="KEGG" id="ker:91101005"/>
<dbReference type="Pfam" id="PF00326">
    <property type="entry name" value="Peptidase_S9"/>
    <property type="match status" value="1"/>
</dbReference>
<dbReference type="GO" id="GO:0006508">
    <property type="term" value="P:proteolysis"/>
    <property type="evidence" value="ECO:0007669"/>
    <property type="project" value="InterPro"/>
</dbReference>
<evidence type="ECO:0000313" key="3">
    <source>
        <dbReference type="EMBL" id="WWD04135.1"/>
    </source>
</evidence>
<dbReference type="InterPro" id="IPR029058">
    <property type="entry name" value="AB_hydrolase_fold"/>
</dbReference>
<dbReference type="GeneID" id="91101005"/>
<dbReference type="InterPro" id="IPR001375">
    <property type="entry name" value="Peptidase_S9_cat"/>
</dbReference>
<proteinExistence type="predicted"/>
<feature type="domain" description="BD-FAE-like" evidence="2">
    <location>
        <begin position="33"/>
        <end position="133"/>
    </location>
</feature>
<dbReference type="Pfam" id="PF20434">
    <property type="entry name" value="BD-FAE"/>
    <property type="match status" value="1"/>
</dbReference>
<evidence type="ECO:0000313" key="4">
    <source>
        <dbReference type="Proteomes" id="UP001358614"/>
    </source>
</evidence>
<dbReference type="InterPro" id="IPR049492">
    <property type="entry name" value="BD-FAE-like_dom"/>
</dbReference>